<proteinExistence type="predicted"/>
<gene>
    <name evidence="1" type="ORF">QPK29_021015</name>
</gene>
<protein>
    <submittedName>
        <fullName evidence="1">Uncharacterized protein</fullName>
    </submittedName>
</protein>
<reference evidence="1" key="1">
    <citation type="submission" date="2024-11" db="EMBL/GenBank/DDBJ databases">
        <title>Description of Massilia orientalis sp. nov., isolated from rhizosphere soil of Ageratina adenophora.</title>
        <authorList>
            <person name="Wang Y."/>
        </authorList>
    </citation>
    <scope>NUCLEOTIDE SEQUENCE</scope>
    <source>
        <strain evidence="1">YIM B02787</strain>
    </source>
</reference>
<organism evidence="1 2">
    <name type="scientific">Massilia orientalis</name>
    <dbReference type="NCBI Taxonomy" id="3050128"/>
    <lineage>
        <taxon>Bacteria</taxon>
        <taxon>Pseudomonadati</taxon>
        <taxon>Pseudomonadota</taxon>
        <taxon>Betaproteobacteria</taxon>
        <taxon>Burkholderiales</taxon>
        <taxon>Oxalobacteraceae</taxon>
        <taxon>Telluria group</taxon>
        <taxon>Massilia</taxon>
    </lineage>
</organism>
<evidence type="ECO:0000313" key="2">
    <source>
        <dbReference type="Proteomes" id="UP001168096"/>
    </source>
</evidence>
<dbReference type="Proteomes" id="UP001168096">
    <property type="component" value="Unassembled WGS sequence"/>
</dbReference>
<dbReference type="EMBL" id="JASNRB020000013">
    <property type="protein sequence ID" value="MFJ1470201.1"/>
    <property type="molecule type" value="Genomic_DNA"/>
</dbReference>
<sequence length="185" mass="20690">MLSSCPFDHQAAARRRASEPEWRRFPSLWQTLPARKAGLLDSLAQLSTGQSRAVTTAITTVALEQFFAQRAPQALYPYVWVRNALNPVPDANRMHRWLHEVYVSYDASDLPDDAPIRFANGALETLDTDALKFGETSRYGAGAQDLVRKYCAYVHIGPAPRRVTDLVETEPEQEFEAEPSTGPTL</sequence>
<keyword evidence="2" id="KW-1185">Reference proteome</keyword>
<evidence type="ECO:0000313" key="1">
    <source>
        <dbReference type="EMBL" id="MFJ1470201.1"/>
    </source>
</evidence>
<name>A0ACC7MEA6_9BURK</name>
<comment type="caution">
    <text evidence="1">The sequence shown here is derived from an EMBL/GenBank/DDBJ whole genome shotgun (WGS) entry which is preliminary data.</text>
</comment>
<accession>A0ACC7MEA6</accession>